<protein>
    <submittedName>
        <fullName evidence="2">DUF2569 domain-containing protein</fullName>
    </submittedName>
</protein>
<feature type="transmembrane region" description="Helical" evidence="1">
    <location>
        <begin position="27"/>
        <end position="46"/>
    </location>
</feature>
<accession>A0ABT0RPB7</accession>
<sequence>MIDTLKHRLHAKSAALLISLENRLDHIMLAWLGLAGLASAIRIAVSPIHTNVPDFATYAPYILLVFAPAVSLLLALRWFANGERASQPQTRLARLGKWRGVARHEARNHELYGTTGIMVSLLVGMLINVPVRAAEYLTAMPALSGPVPSWLATLHTLMTADVVLMSSLYVIAFVAALRKVPLFPRMLAAVWMVDLAWQLLTAQLVAGAPGLPHSVAVPLQTLLDGNVKKVLISVALWLPYLLLSARVNVTYRNRVPA</sequence>
<dbReference type="EMBL" id="JAMGBD010000002">
    <property type="protein sequence ID" value="MCL6684499.1"/>
    <property type="molecule type" value="Genomic_DNA"/>
</dbReference>
<feature type="transmembrane region" description="Helical" evidence="1">
    <location>
        <begin position="111"/>
        <end position="131"/>
    </location>
</feature>
<keyword evidence="3" id="KW-1185">Reference proteome</keyword>
<dbReference type="RefSeq" id="WP_249848906.1">
    <property type="nucleotide sequence ID" value="NZ_JAMGBD010000002.1"/>
</dbReference>
<evidence type="ECO:0000256" key="1">
    <source>
        <dbReference type="SAM" id="Phobius"/>
    </source>
</evidence>
<feature type="transmembrane region" description="Helical" evidence="1">
    <location>
        <begin position="58"/>
        <end position="80"/>
    </location>
</feature>
<keyword evidence="1" id="KW-0472">Membrane</keyword>
<feature type="transmembrane region" description="Helical" evidence="1">
    <location>
        <begin position="151"/>
        <end position="177"/>
    </location>
</feature>
<comment type="caution">
    <text evidence="2">The sequence shown here is derived from an EMBL/GenBank/DDBJ whole genome shotgun (WGS) entry which is preliminary data.</text>
</comment>
<feature type="transmembrane region" description="Helical" evidence="1">
    <location>
        <begin position="230"/>
        <end position="249"/>
    </location>
</feature>
<reference evidence="2" key="1">
    <citation type="submission" date="2022-05" db="EMBL/GenBank/DDBJ databases">
        <authorList>
            <person name="Jo J.-H."/>
            <person name="Im W.-T."/>
        </authorList>
    </citation>
    <scope>NUCLEOTIDE SEQUENCE</scope>
    <source>
        <strain evidence="2">SE158</strain>
    </source>
</reference>
<evidence type="ECO:0000313" key="3">
    <source>
        <dbReference type="Proteomes" id="UP001165363"/>
    </source>
</evidence>
<keyword evidence="1" id="KW-1133">Transmembrane helix</keyword>
<evidence type="ECO:0000313" key="2">
    <source>
        <dbReference type="EMBL" id="MCL6684499.1"/>
    </source>
</evidence>
<organism evidence="2 3">
    <name type="scientific">Sphingomonas alba</name>
    <dbReference type="NCBI Taxonomy" id="2908208"/>
    <lineage>
        <taxon>Bacteria</taxon>
        <taxon>Pseudomonadati</taxon>
        <taxon>Pseudomonadota</taxon>
        <taxon>Alphaproteobacteria</taxon>
        <taxon>Sphingomonadales</taxon>
        <taxon>Sphingomonadaceae</taxon>
        <taxon>Sphingomonas</taxon>
    </lineage>
</organism>
<gene>
    <name evidence="2" type="ORF">LZ536_11400</name>
</gene>
<dbReference type="Proteomes" id="UP001165363">
    <property type="component" value="Unassembled WGS sequence"/>
</dbReference>
<proteinExistence type="predicted"/>
<keyword evidence="1" id="KW-0812">Transmembrane</keyword>
<feature type="transmembrane region" description="Helical" evidence="1">
    <location>
        <begin position="189"/>
        <end position="210"/>
    </location>
</feature>
<name>A0ABT0RPB7_9SPHN</name>